<evidence type="ECO:0000313" key="4">
    <source>
        <dbReference type="WBParaSite" id="TREG1_53530.2"/>
    </source>
</evidence>
<dbReference type="WBParaSite" id="TREG1_53530.1">
    <property type="protein sequence ID" value="TREG1_53530.1"/>
    <property type="gene ID" value="TREG1_53530"/>
</dbReference>
<dbReference type="WBParaSite" id="TREG1_53530.4">
    <property type="protein sequence ID" value="TREG1_53530.4"/>
    <property type="gene ID" value="TREG1_53530"/>
</dbReference>
<keyword evidence="1" id="KW-0812">Transmembrane</keyword>
<evidence type="ECO:0000313" key="2">
    <source>
        <dbReference type="Proteomes" id="UP000050795"/>
    </source>
</evidence>
<protein>
    <recommendedName>
        <fullName evidence="5">SAYSvFN domain-containing protein</fullName>
    </recommendedName>
</protein>
<reference evidence="2" key="1">
    <citation type="submission" date="2022-06" db="EMBL/GenBank/DDBJ databases">
        <authorList>
            <person name="Berger JAMES D."/>
            <person name="Berger JAMES D."/>
        </authorList>
    </citation>
    <scope>NUCLEOTIDE SEQUENCE [LARGE SCALE GENOMIC DNA]</scope>
</reference>
<dbReference type="WBParaSite" id="TREG1_53530.2">
    <property type="protein sequence ID" value="TREG1_53530.2"/>
    <property type="gene ID" value="TREG1_53530"/>
</dbReference>
<evidence type="ECO:0000313" key="3">
    <source>
        <dbReference type="WBParaSite" id="TREG1_53530.1"/>
    </source>
</evidence>
<proteinExistence type="predicted"/>
<dbReference type="AlphaFoldDB" id="A0AA85K016"/>
<reference evidence="3 4" key="2">
    <citation type="submission" date="2023-11" db="UniProtKB">
        <authorList>
            <consortium name="WormBaseParasite"/>
        </authorList>
    </citation>
    <scope>IDENTIFICATION</scope>
</reference>
<sequence length="130" mass="14918">MTLGRTKPSFSEIKSQLDNYRLEHLTPCEVELTLPKVVEKPAEKSDKPPSRIIAIFNLWYIQLTITFLIWIAAIQIEFGAVFFVIASLYWLWVWGTTRNPKPRVSNNPDEQIISAGFFFDTSPIPSKGVF</sequence>
<keyword evidence="1" id="KW-1133">Transmembrane helix</keyword>
<accession>A0AA85K016</accession>
<dbReference type="Proteomes" id="UP000050795">
    <property type="component" value="Unassembled WGS sequence"/>
</dbReference>
<feature type="transmembrane region" description="Helical" evidence="1">
    <location>
        <begin position="78"/>
        <end position="95"/>
    </location>
</feature>
<evidence type="ECO:0000256" key="1">
    <source>
        <dbReference type="SAM" id="Phobius"/>
    </source>
</evidence>
<keyword evidence="2" id="KW-1185">Reference proteome</keyword>
<feature type="transmembrane region" description="Helical" evidence="1">
    <location>
        <begin position="52"/>
        <end position="72"/>
    </location>
</feature>
<keyword evidence="1" id="KW-0472">Membrane</keyword>
<organism evidence="2 4">
    <name type="scientific">Trichobilharzia regenti</name>
    <name type="common">Nasal bird schistosome</name>
    <dbReference type="NCBI Taxonomy" id="157069"/>
    <lineage>
        <taxon>Eukaryota</taxon>
        <taxon>Metazoa</taxon>
        <taxon>Spiralia</taxon>
        <taxon>Lophotrochozoa</taxon>
        <taxon>Platyhelminthes</taxon>
        <taxon>Trematoda</taxon>
        <taxon>Digenea</taxon>
        <taxon>Strigeidida</taxon>
        <taxon>Schistosomatoidea</taxon>
        <taxon>Schistosomatidae</taxon>
        <taxon>Trichobilharzia</taxon>
    </lineage>
</organism>
<dbReference type="WBParaSite" id="TREG1_53530.3">
    <property type="protein sequence ID" value="TREG1_53530.3"/>
    <property type="gene ID" value="TREG1_53530"/>
</dbReference>
<name>A0AA85K016_TRIRE</name>
<dbReference type="WBParaSite" id="TREG1_53530.5">
    <property type="protein sequence ID" value="TREG1_53530.5"/>
    <property type="gene ID" value="TREG1_53530"/>
</dbReference>
<evidence type="ECO:0008006" key="5">
    <source>
        <dbReference type="Google" id="ProtNLM"/>
    </source>
</evidence>